<dbReference type="InterPro" id="IPR055127">
    <property type="entry name" value="YEATS2_3HBD"/>
</dbReference>
<dbReference type="AlphaFoldDB" id="A0A8J9V800"/>
<accession>A0A8J9V800</accession>
<dbReference type="CDD" id="cd16907">
    <property type="entry name" value="YEATS_YEATS2_like"/>
    <property type="match status" value="1"/>
</dbReference>
<dbReference type="Pfam" id="PF22951">
    <property type="entry name" value="3HBD"/>
    <property type="match status" value="1"/>
</dbReference>
<feature type="compositionally biased region" description="Polar residues" evidence="3">
    <location>
        <begin position="445"/>
        <end position="458"/>
    </location>
</feature>
<dbReference type="GO" id="GO:0006355">
    <property type="term" value="P:regulation of DNA-templated transcription"/>
    <property type="evidence" value="ECO:0007669"/>
    <property type="project" value="InterPro"/>
</dbReference>
<feature type="region of interest" description="Disordered" evidence="3">
    <location>
        <begin position="166"/>
        <end position="201"/>
    </location>
</feature>
<feature type="non-terminal residue" evidence="5">
    <location>
        <position position="875"/>
    </location>
</feature>
<dbReference type="PROSITE" id="PS51037">
    <property type="entry name" value="YEATS"/>
    <property type="match status" value="1"/>
</dbReference>
<feature type="compositionally biased region" description="Basic and acidic residues" evidence="3">
    <location>
        <begin position="1"/>
        <end position="11"/>
    </location>
</feature>
<feature type="compositionally biased region" description="Basic and acidic residues" evidence="3">
    <location>
        <begin position="173"/>
        <end position="192"/>
    </location>
</feature>
<keyword evidence="1 2" id="KW-0539">Nucleus</keyword>
<dbReference type="InterPro" id="IPR005033">
    <property type="entry name" value="YEATS"/>
</dbReference>
<reference evidence="5" key="1">
    <citation type="submission" date="2021-12" db="EMBL/GenBank/DDBJ databases">
        <authorList>
            <person name="Martin H S."/>
        </authorList>
    </citation>
    <scope>NUCLEOTIDE SEQUENCE</scope>
</reference>
<feature type="domain" description="YEATS" evidence="4">
    <location>
        <begin position="217"/>
        <end position="398"/>
    </location>
</feature>
<evidence type="ECO:0000313" key="6">
    <source>
        <dbReference type="Proteomes" id="UP000838878"/>
    </source>
</evidence>
<dbReference type="InterPro" id="IPR055129">
    <property type="entry name" value="YEATS_dom"/>
</dbReference>
<feature type="region of interest" description="Disordered" evidence="3">
    <location>
        <begin position="1"/>
        <end position="27"/>
    </location>
</feature>
<gene>
    <name evidence="5" type="ORF">BINO364_LOCUS3686</name>
</gene>
<feature type="region of interest" description="Disordered" evidence="3">
    <location>
        <begin position="443"/>
        <end position="462"/>
    </location>
</feature>
<dbReference type="Pfam" id="PF03366">
    <property type="entry name" value="YEATS"/>
    <property type="match status" value="1"/>
</dbReference>
<keyword evidence="6" id="KW-1185">Reference proteome</keyword>
<evidence type="ECO:0000256" key="3">
    <source>
        <dbReference type="SAM" id="MobiDB-lite"/>
    </source>
</evidence>
<organism evidence="5 6">
    <name type="scientific">Brenthis ino</name>
    <name type="common">lesser marbled fritillary</name>
    <dbReference type="NCBI Taxonomy" id="405034"/>
    <lineage>
        <taxon>Eukaryota</taxon>
        <taxon>Metazoa</taxon>
        <taxon>Ecdysozoa</taxon>
        <taxon>Arthropoda</taxon>
        <taxon>Hexapoda</taxon>
        <taxon>Insecta</taxon>
        <taxon>Pterygota</taxon>
        <taxon>Neoptera</taxon>
        <taxon>Endopterygota</taxon>
        <taxon>Lepidoptera</taxon>
        <taxon>Glossata</taxon>
        <taxon>Ditrysia</taxon>
        <taxon>Papilionoidea</taxon>
        <taxon>Nymphalidae</taxon>
        <taxon>Heliconiinae</taxon>
        <taxon>Argynnini</taxon>
        <taxon>Brenthis</taxon>
    </lineage>
</organism>
<comment type="subcellular location">
    <subcellularLocation>
        <location evidence="2">Nucleus</location>
    </subcellularLocation>
</comment>
<dbReference type="OrthoDB" id="1741717at2759"/>
<evidence type="ECO:0000313" key="5">
    <source>
        <dbReference type="EMBL" id="CAH0717038.1"/>
    </source>
</evidence>
<evidence type="ECO:0000256" key="2">
    <source>
        <dbReference type="PROSITE-ProRule" id="PRU00376"/>
    </source>
</evidence>
<name>A0A8J9V800_9NEOP</name>
<protein>
    <recommendedName>
        <fullName evidence="4">YEATS domain-containing protein</fullName>
    </recommendedName>
</protein>
<dbReference type="PANTHER" id="PTHR23195">
    <property type="entry name" value="YEATS DOMAIN"/>
    <property type="match status" value="1"/>
</dbReference>
<evidence type="ECO:0000256" key="1">
    <source>
        <dbReference type="ARBA" id="ARBA00023242"/>
    </source>
</evidence>
<evidence type="ECO:0000259" key="4">
    <source>
        <dbReference type="PROSITE" id="PS51037"/>
    </source>
</evidence>
<proteinExistence type="predicted"/>
<dbReference type="EMBL" id="OV170231">
    <property type="protein sequence ID" value="CAH0717038.1"/>
    <property type="molecule type" value="Genomic_DNA"/>
</dbReference>
<dbReference type="GO" id="GO:0005634">
    <property type="term" value="C:nucleus"/>
    <property type="evidence" value="ECO:0007669"/>
    <property type="project" value="UniProtKB-SubCell"/>
</dbReference>
<dbReference type="Proteomes" id="UP000838878">
    <property type="component" value="Chromosome 11"/>
</dbReference>
<dbReference type="Gene3D" id="2.60.40.1970">
    <property type="entry name" value="YEATS domain"/>
    <property type="match status" value="1"/>
</dbReference>
<sequence>MDHKEEYHDPDYPEVSATIVEEPPSESEDDKVVKIKKIIRREFKNELNVRENEVLLIDQRMTTARRYLHQVRYALVNNFYKDQKLQLTNDQIEDDVAAQTEPRARAEVSSILRDNQRRLHPSVRKLLGKKIVDIEEIFRSREPRNKTRKNYYAMLQRKNYTISADATTSLRPNTDKEEKIEVKQEYDKEEPGTSKPKKIPRQIDPKVNNVVTLDEVTRNKKKHRYRIIIGNTSKYAPPASRQDRSTHKWLLYVRAPPPRDASRVLRAVHVQLHRSYAPHHAVYIDKPPFQVSRRGWGEFPARVTLHFTLPDINRPATVTHTIKLDRHYTGLQTLGAETIADVWLYSTPDMLECEFKPEEETYLEKPIQQIKQEVDDTETEPVTPKIQPVKTKTELVKPKVEPNVSQNDSWLEFFNKDTTEVNVDEMLVKNIKRENEVEAKCETEVSGNEVTQPSTGLTNGDKIVNEPKKRIMKYIDPTTGKIYYLEMDRKLDLSKVKEIVINSQGEVQTAKISPIKNGLKAKRFVSCLKPEVKNQLRTEIKVKTEYSHIENDHCYLKTNWCKPIEVKRTYLDDLKGTVAKFSCTYMVVNFLLKKMALISDSMTDVSLPFVVQNEDKYWKLDFTKRRNMEWSRAKLINKILTEQFKAEPNKVWRTKQILIFSRLHGFYPVKAETVLKQDDTSEWSSWDDLENSRKTESNIRKLYPDSNNITSLTLFNSDRYMQCNETRILSDSDEEIDITSDEQVKVKSEVLPDSTDMLEVLPVQCKEDKLKFFYIESKCADIGIELRNEDVGEGYSYSAVHAVLLSAMKNFAEDLLRSALADQTSMANDPQLPTIWTGSDSRTRVRLEHVWRAVRGRPALSRAALGARRHVHHAV</sequence>
<dbReference type="InterPro" id="IPR038704">
    <property type="entry name" value="YEAST_sf"/>
</dbReference>